<protein>
    <recommendedName>
        <fullName evidence="5">Homoserine dehydrogenase</fullName>
        <ecNumber evidence="4">1.1.1.3</ecNumber>
    </recommendedName>
</protein>
<dbReference type="Pfam" id="PF01842">
    <property type="entry name" value="ACT"/>
    <property type="match status" value="1"/>
</dbReference>
<comment type="similarity">
    <text evidence="3 11">Belongs to the homoserine dehydrogenase family.</text>
</comment>
<dbReference type="GO" id="GO:0004412">
    <property type="term" value="F:homoserine dehydrogenase activity"/>
    <property type="evidence" value="ECO:0007669"/>
    <property type="project" value="UniProtKB-EC"/>
</dbReference>
<dbReference type="Pfam" id="PF00742">
    <property type="entry name" value="Homoserine_dh"/>
    <property type="match status" value="1"/>
</dbReference>
<dbReference type="InterPro" id="IPR045865">
    <property type="entry name" value="ACT-like_dom_sf"/>
</dbReference>
<dbReference type="Gene3D" id="3.30.360.10">
    <property type="entry name" value="Dihydrodipicolinate Reductase, domain 2"/>
    <property type="match status" value="1"/>
</dbReference>
<dbReference type="PANTHER" id="PTHR43331">
    <property type="entry name" value="HOMOSERINE DEHYDROGENASE"/>
    <property type="match status" value="1"/>
</dbReference>
<dbReference type="Pfam" id="PF03447">
    <property type="entry name" value="NAD_binding_3"/>
    <property type="match status" value="1"/>
</dbReference>
<dbReference type="InterPro" id="IPR005106">
    <property type="entry name" value="Asp/hSer_DH_NAD-bd"/>
</dbReference>
<keyword evidence="6" id="KW-0028">Amino-acid biosynthesis</keyword>
<evidence type="ECO:0000256" key="3">
    <source>
        <dbReference type="ARBA" id="ARBA00006753"/>
    </source>
</evidence>
<comment type="pathway">
    <text evidence="1">Amino-acid biosynthesis; L-threonine biosynthesis; L-threonine from L-aspartate: step 3/5.</text>
</comment>
<dbReference type="PANTHER" id="PTHR43331:SF1">
    <property type="entry name" value="HOMOSERINE DEHYDROGENASE"/>
    <property type="match status" value="1"/>
</dbReference>
<accession>A0ABV9Z3W6</accession>
<dbReference type="PIRSF" id="PIRSF000098">
    <property type="entry name" value="Homoser_dehydrog"/>
    <property type="match status" value="1"/>
</dbReference>
<dbReference type="NCBIfam" id="NF004976">
    <property type="entry name" value="PRK06349.1"/>
    <property type="match status" value="1"/>
</dbReference>
<gene>
    <name evidence="13" type="ORF">ACFPFW_10335</name>
</gene>
<evidence type="ECO:0000256" key="8">
    <source>
        <dbReference type="ARBA" id="ARBA00022857"/>
    </source>
</evidence>
<evidence type="ECO:0000313" key="14">
    <source>
        <dbReference type="Proteomes" id="UP001595796"/>
    </source>
</evidence>
<dbReference type="CDD" id="cd04881">
    <property type="entry name" value="ACT_HSDH-Hom"/>
    <property type="match status" value="1"/>
</dbReference>
<keyword evidence="14" id="KW-1185">Reference proteome</keyword>
<comment type="pathway">
    <text evidence="2">Amino-acid biosynthesis; L-methionine biosynthesis via de novo pathway; L-homoserine from L-aspartate: step 3/3.</text>
</comment>
<evidence type="ECO:0000313" key="13">
    <source>
        <dbReference type="EMBL" id="MFC5068410.1"/>
    </source>
</evidence>
<evidence type="ECO:0000256" key="4">
    <source>
        <dbReference type="ARBA" id="ARBA00013213"/>
    </source>
</evidence>
<name>A0ABV9Z3W6_9HYPH</name>
<evidence type="ECO:0000256" key="2">
    <source>
        <dbReference type="ARBA" id="ARBA00005062"/>
    </source>
</evidence>
<keyword evidence="10" id="KW-0486">Methionine biosynthesis</keyword>
<dbReference type="PROSITE" id="PS51671">
    <property type="entry name" value="ACT"/>
    <property type="match status" value="1"/>
</dbReference>
<keyword evidence="8" id="KW-0521">NADP</keyword>
<evidence type="ECO:0000256" key="5">
    <source>
        <dbReference type="ARBA" id="ARBA00013376"/>
    </source>
</evidence>
<dbReference type="Gene3D" id="3.30.70.260">
    <property type="match status" value="1"/>
</dbReference>
<dbReference type="InterPro" id="IPR036291">
    <property type="entry name" value="NAD(P)-bd_dom_sf"/>
</dbReference>
<keyword evidence="9 13" id="KW-0560">Oxidoreductase</keyword>
<proteinExistence type="inferred from homology"/>
<reference evidence="14" key="1">
    <citation type="journal article" date="2019" name="Int. J. Syst. Evol. Microbiol.">
        <title>The Global Catalogue of Microorganisms (GCM) 10K type strain sequencing project: providing services to taxonomists for standard genome sequencing and annotation.</title>
        <authorList>
            <consortium name="The Broad Institute Genomics Platform"/>
            <consortium name="The Broad Institute Genome Sequencing Center for Infectious Disease"/>
            <person name="Wu L."/>
            <person name="Ma J."/>
        </authorList>
    </citation>
    <scope>NUCLEOTIDE SEQUENCE [LARGE SCALE GENOMIC DNA]</scope>
    <source>
        <strain evidence="14">CGMCC 1.16444</strain>
    </source>
</reference>
<dbReference type="SUPFAM" id="SSF55021">
    <property type="entry name" value="ACT-like"/>
    <property type="match status" value="1"/>
</dbReference>
<keyword evidence="7" id="KW-0791">Threonine biosynthesis</keyword>
<evidence type="ECO:0000256" key="6">
    <source>
        <dbReference type="ARBA" id="ARBA00022605"/>
    </source>
</evidence>
<dbReference type="InterPro" id="IPR019811">
    <property type="entry name" value="HDH_CS"/>
</dbReference>
<dbReference type="Gene3D" id="3.40.50.720">
    <property type="entry name" value="NAD(P)-binding Rossmann-like Domain"/>
    <property type="match status" value="1"/>
</dbReference>
<dbReference type="EC" id="1.1.1.3" evidence="4"/>
<dbReference type="InterPro" id="IPR001342">
    <property type="entry name" value="HDH_cat"/>
</dbReference>
<evidence type="ECO:0000256" key="1">
    <source>
        <dbReference type="ARBA" id="ARBA00005056"/>
    </source>
</evidence>
<dbReference type="SUPFAM" id="SSF55347">
    <property type="entry name" value="Glyceraldehyde-3-phosphate dehydrogenase-like, C-terminal domain"/>
    <property type="match status" value="1"/>
</dbReference>
<feature type="domain" description="ACT" evidence="12">
    <location>
        <begin position="351"/>
        <end position="433"/>
    </location>
</feature>
<sequence>MSAALRVGVAGLGTVGASVIRLLDERRTALEALSGRGIQVTAVSARDRSRDRGIDLSNVRWHDDPVDVATDENVDLVVELIGGSNGAAKDVVEAALKRGKPVVTANKALLAEHGLDLAALAEENGAALAFEAAVAGGIPVIKALREALPASRLTRISGILNGTCNFILSRMEEEGLSFADALVEAQRLGYAEADPTFDVGGFDTAHKLSILTSLAFGTQIDANSIYVEGIASIAPLDLAMADELGYRIKLLGVATRTDAGIEQRVHPTMVPKSSAIAQVMGVTNAVAIDGSAIGELTLVGPGAGGGATATAVISDIVDVARGAVRLPFGLPVALLEKAEKAPIRTHKGGYYIRLSVVDQPGTAAAIATRMAEQGISLESILQRKPRDKKQSESSDTDVKTVPLVLITHATSEDAARRALDAVLADGHIHGSPQVIRIETE</sequence>
<dbReference type="InterPro" id="IPR016204">
    <property type="entry name" value="HDH"/>
</dbReference>
<evidence type="ECO:0000256" key="10">
    <source>
        <dbReference type="ARBA" id="ARBA00023167"/>
    </source>
</evidence>
<evidence type="ECO:0000259" key="12">
    <source>
        <dbReference type="PROSITE" id="PS51671"/>
    </source>
</evidence>
<organism evidence="13 14">
    <name type="scientific">Flaviflagellibacter deserti</name>
    <dbReference type="NCBI Taxonomy" id="2267266"/>
    <lineage>
        <taxon>Bacteria</taxon>
        <taxon>Pseudomonadati</taxon>
        <taxon>Pseudomonadota</taxon>
        <taxon>Alphaproteobacteria</taxon>
        <taxon>Hyphomicrobiales</taxon>
        <taxon>Flaviflagellibacter</taxon>
    </lineage>
</organism>
<comment type="caution">
    <text evidence="13">The sequence shown here is derived from an EMBL/GenBank/DDBJ whole genome shotgun (WGS) entry which is preliminary data.</text>
</comment>
<evidence type="ECO:0000256" key="11">
    <source>
        <dbReference type="RuleBase" id="RU004171"/>
    </source>
</evidence>
<evidence type="ECO:0000256" key="7">
    <source>
        <dbReference type="ARBA" id="ARBA00022697"/>
    </source>
</evidence>
<dbReference type="InterPro" id="IPR002912">
    <property type="entry name" value="ACT_dom"/>
</dbReference>
<evidence type="ECO:0000256" key="9">
    <source>
        <dbReference type="ARBA" id="ARBA00023002"/>
    </source>
</evidence>
<dbReference type="SUPFAM" id="SSF51735">
    <property type="entry name" value="NAD(P)-binding Rossmann-fold domains"/>
    <property type="match status" value="1"/>
</dbReference>
<dbReference type="RefSeq" id="WP_114955688.1">
    <property type="nucleotide sequence ID" value="NZ_JBHSJF010000006.1"/>
</dbReference>
<dbReference type="PROSITE" id="PS01042">
    <property type="entry name" value="HOMOSER_DHGENASE"/>
    <property type="match status" value="1"/>
</dbReference>
<dbReference type="Proteomes" id="UP001595796">
    <property type="component" value="Unassembled WGS sequence"/>
</dbReference>
<dbReference type="EMBL" id="JBHSJF010000006">
    <property type="protein sequence ID" value="MFC5068410.1"/>
    <property type="molecule type" value="Genomic_DNA"/>
</dbReference>